<evidence type="ECO:0000313" key="3">
    <source>
        <dbReference type="Proteomes" id="UP000317243"/>
    </source>
</evidence>
<comment type="caution">
    <text evidence="2">The sequence shown here is derived from an EMBL/GenBank/DDBJ whole genome shotgun (WGS) entry which is preliminary data.</text>
</comment>
<feature type="region of interest" description="Disordered" evidence="1">
    <location>
        <begin position="139"/>
        <end position="159"/>
    </location>
</feature>
<feature type="compositionally biased region" description="Low complexity" evidence="1">
    <location>
        <begin position="141"/>
        <end position="158"/>
    </location>
</feature>
<organism evidence="2 3">
    <name type="scientific">Thalassoglobus neptunius</name>
    <dbReference type="NCBI Taxonomy" id="1938619"/>
    <lineage>
        <taxon>Bacteria</taxon>
        <taxon>Pseudomonadati</taxon>
        <taxon>Planctomycetota</taxon>
        <taxon>Planctomycetia</taxon>
        <taxon>Planctomycetales</taxon>
        <taxon>Planctomycetaceae</taxon>
        <taxon>Thalassoglobus</taxon>
    </lineage>
</organism>
<sequence>MNTNLIHIDQDEAKRKLTAYRSRMHKDAEEEYQRLVEVYNAAADGYPLIHLSDAINEGGFDELGRPRLAIAPADRREVCYGNWQTSAMGQFNCNTGRGQFSANDCTERFSSVVPSHDLAFGAPMRWSQWFRRMSDLRKDSSATGTSSGKSRSGTKNRSPWFRQRIRSCSSTLSVSSTPSWPSGI</sequence>
<accession>A0A5C5X4P6</accession>
<dbReference type="EMBL" id="SIHI01000001">
    <property type="protein sequence ID" value="TWT57698.1"/>
    <property type="molecule type" value="Genomic_DNA"/>
</dbReference>
<proteinExistence type="predicted"/>
<keyword evidence="3" id="KW-1185">Reference proteome</keyword>
<evidence type="ECO:0000313" key="2">
    <source>
        <dbReference type="EMBL" id="TWT57698.1"/>
    </source>
</evidence>
<dbReference type="AlphaFoldDB" id="A0A5C5X4P6"/>
<gene>
    <name evidence="2" type="ORF">KOR42_10620</name>
</gene>
<dbReference type="Proteomes" id="UP000317243">
    <property type="component" value="Unassembled WGS sequence"/>
</dbReference>
<name>A0A5C5X4P6_9PLAN</name>
<reference evidence="2 3" key="1">
    <citation type="submission" date="2019-02" db="EMBL/GenBank/DDBJ databases">
        <title>Deep-cultivation of Planctomycetes and their phenomic and genomic characterization uncovers novel biology.</title>
        <authorList>
            <person name="Wiegand S."/>
            <person name="Jogler M."/>
            <person name="Boedeker C."/>
            <person name="Pinto D."/>
            <person name="Vollmers J."/>
            <person name="Rivas-Marin E."/>
            <person name="Kohn T."/>
            <person name="Peeters S.H."/>
            <person name="Heuer A."/>
            <person name="Rast P."/>
            <person name="Oberbeckmann S."/>
            <person name="Bunk B."/>
            <person name="Jeske O."/>
            <person name="Meyerdierks A."/>
            <person name="Storesund J.E."/>
            <person name="Kallscheuer N."/>
            <person name="Luecker S."/>
            <person name="Lage O.M."/>
            <person name="Pohl T."/>
            <person name="Merkel B.J."/>
            <person name="Hornburger P."/>
            <person name="Mueller R.-W."/>
            <person name="Bruemmer F."/>
            <person name="Labrenz M."/>
            <person name="Spormann A.M."/>
            <person name="Op Den Camp H."/>
            <person name="Overmann J."/>
            <person name="Amann R."/>
            <person name="Jetten M.S.M."/>
            <person name="Mascher T."/>
            <person name="Medema M.H."/>
            <person name="Devos D.P."/>
            <person name="Kaster A.-K."/>
            <person name="Ovreas L."/>
            <person name="Rohde M."/>
            <person name="Galperin M.Y."/>
            <person name="Jogler C."/>
        </authorList>
    </citation>
    <scope>NUCLEOTIDE SEQUENCE [LARGE SCALE GENOMIC DNA]</scope>
    <source>
        <strain evidence="2 3">KOR42</strain>
    </source>
</reference>
<protein>
    <submittedName>
        <fullName evidence="2">Uncharacterized protein</fullName>
    </submittedName>
</protein>
<evidence type="ECO:0000256" key="1">
    <source>
        <dbReference type="SAM" id="MobiDB-lite"/>
    </source>
</evidence>